<evidence type="ECO:0000313" key="1">
    <source>
        <dbReference type="EMBL" id="KAJ8667436.1"/>
    </source>
</evidence>
<keyword evidence="2" id="KW-1185">Reference proteome</keyword>
<organism evidence="1 2">
    <name type="scientific">Eretmocerus hayati</name>
    <dbReference type="NCBI Taxonomy" id="131215"/>
    <lineage>
        <taxon>Eukaryota</taxon>
        <taxon>Metazoa</taxon>
        <taxon>Ecdysozoa</taxon>
        <taxon>Arthropoda</taxon>
        <taxon>Hexapoda</taxon>
        <taxon>Insecta</taxon>
        <taxon>Pterygota</taxon>
        <taxon>Neoptera</taxon>
        <taxon>Endopterygota</taxon>
        <taxon>Hymenoptera</taxon>
        <taxon>Apocrita</taxon>
        <taxon>Proctotrupomorpha</taxon>
        <taxon>Chalcidoidea</taxon>
        <taxon>Aphelinidae</taxon>
        <taxon>Aphelininae</taxon>
        <taxon>Eretmocerus</taxon>
    </lineage>
</organism>
<comment type="caution">
    <text evidence="1">The sequence shown here is derived from an EMBL/GenBank/DDBJ whole genome shotgun (WGS) entry which is preliminary data.</text>
</comment>
<dbReference type="Proteomes" id="UP001239111">
    <property type="component" value="Chromosome 4"/>
</dbReference>
<reference evidence="1" key="1">
    <citation type="submission" date="2023-04" db="EMBL/GenBank/DDBJ databases">
        <title>A chromosome-level genome assembly of the parasitoid wasp Eretmocerus hayati.</title>
        <authorList>
            <person name="Zhong Y."/>
            <person name="Liu S."/>
            <person name="Liu Y."/>
        </authorList>
    </citation>
    <scope>NUCLEOTIDE SEQUENCE</scope>
    <source>
        <strain evidence="1">ZJU_SS_LIU_2023</strain>
    </source>
</reference>
<accession>A0ACC2N9S3</accession>
<proteinExistence type="predicted"/>
<protein>
    <submittedName>
        <fullName evidence="1">Uncharacterized protein</fullName>
    </submittedName>
</protein>
<dbReference type="EMBL" id="CM056744">
    <property type="protein sequence ID" value="KAJ8667436.1"/>
    <property type="molecule type" value="Genomic_DNA"/>
</dbReference>
<name>A0ACC2N9S3_9HYME</name>
<gene>
    <name evidence="1" type="ORF">QAD02_009099</name>
</gene>
<evidence type="ECO:0000313" key="2">
    <source>
        <dbReference type="Proteomes" id="UP001239111"/>
    </source>
</evidence>
<sequence>MQLVLLGNLVSGVSLRKCFYLSAAVLILSTLMAALIIAKLSPLEAVKCSPNTQSQQQLEQLSGIMTPEALVFESEGAGGNSGGRGRSSEDKTPGPDALVLMHTYAPNPAAVPVQRNNRENIRRDNDRRYLEMREKMMLNKIARMSRKMRNKVMPLLNSSVSIEPNYNVHIFYYAWYRSVEYDGIWKHWNHRILPSWKKNDKRVFPEGSHKPPADIGANYYPNIGCYSSMDPRVIDLHMRQLKDAGIGVAVVSWTPPTSSDNTDSIMPDLLDAAHRYQLKIAPHIEPYPGRNPINLMEHIRYVLNQYGSHPALCRMKRESDGAVLPVIYIYDSYVFPSSAWWELLSDRGNLTLRGTEMDAIYIGLLVEPQHRNHIKKSHFDGFYTYFGINGFSYGSSWKNWKDLNKFANQNGLLFIPSLGPGYIDTQVRPWNSENTRHRRHGQYYEVAWRSALGSGAKIVSITSFNEWHEGTQIEPAKPASNRDFTYLDYEPEGPDFYLNLTKWWVRQFTEMHSLGSKAALQMLASAPDQPASSALS</sequence>